<dbReference type="AlphaFoldDB" id="A0A396IDD1"/>
<name>A0A396IDD1_MEDTR</name>
<gene>
    <name evidence="1" type="ORF">MtrunA17_Chr4g0059531</name>
</gene>
<accession>A0A396IDD1</accession>
<dbReference type="Proteomes" id="UP000265566">
    <property type="component" value="Chromosome 4"/>
</dbReference>
<proteinExistence type="predicted"/>
<dbReference type="Gramene" id="rna26265">
    <property type="protein sequence ID" value="RHN63552.1"/>
    <property type="gene ID" value="gene26265"/>
</dbReference>
<organism evidence="1">
    <name type="scientific">Medicago truncatula</name>
    <name type="common">Barrel medic</name>
    <name type="synonym">Medicago tribuloides</name>
    <dbReference type="NCBI Taxonomy" id="3880"/>
    <lineage>
        <taxon>Eukaryota</taxon>
        <taxon>Viridiplantae</taxon>
        <taxon>Streptophyta</taxon>
        <taxon>Embryophyta</taxon>
        <taxon>Tracheophyta</taxon>
        <taxon>Spermatophyta</taxon>
        <taxon>Magnoliopsida</taxon>
        <taxon>eudicotyledons</taxon>
        <taxon>Gunneridae</taxon>
        <taxon>Pentapetalae</taxon>
        <taxon>rosids</taxon>
        <taxon>fabids</taxon>
        <taxon>Fabales</taxon>
        <taxon>Fabaceae</taxon>
        <taxon>Papilionoideae</taxon>
        <taxon>50 kb inversion clade</taxon>
        <taxon>NPAAA clade</taxon>
        <taxon>Hologalegina</taxon>
        <taxon>IRL clade</taxon>
        <taxon>Trifolieae</taxon>
        <taxon>Medicago</taxon>
    </lineage>
</organism>
<evidence type="ECO:0000313" key="1">
    <source>
        <dbReference type="EMBL" id="RHN63552.1"/>
    </source>
</evidence>
<protein>
    <submittedName>
        <fullName evidence="1">Uncharacterized protein</fullName>
    </submittedName>
</protein>
<dbReference type="EMBL" id="PSQE01000004">
    <property type="protein sequence ID" value="RHN63552.1"/>
    <property type="molecule type" value="Genomic_DNA"/>
</dbReference>
<sequence>MATKSDKDDIYIDMLLDSVYCIMEYVPPSPPESLPFNTVWFHLHGYGYDPINDDYKIIRHEVYLNGLCHWWAYTNVADPYMVSFNLSDDNFLTTHLPLDMQDSYPDEWVKERK</sequence>
<comment type="caution">
    <text evidence="1">The sequence shown here is derived from an EMBL/GenBank/DDBJ whole genome shotgun (WGS) entry which is preliminary data.</text>
</comment>
<reference evidence="1" key="1">
    <citation type="journal article" date="2018" name="Nat. Plants">
        <title>Whole-genome landscape of Medicago truncatula symbiotic genes.</title>
        <authorList>
            <person name="Pecrix Y."/>
            <person name="Gamas P."/>
            <person name="Carrere S."/>
        </authorList>
    </citation>
    <scope>NUCLEOTIDE SEQUENCE</scope>
    <source>
        <tissue evidence="1">Leaves</tissue>
    </source>
</reference>